<gene>
    <name evidence="1" type="ordered locus">Plut_0777</name>
</gene>
<accession>Q3B4T1</accession>
<dbReference type="Proteomes" id="UP000002709">
    <property type="component" value="Chromosome"/>
</dbReference>
<dbReference type="InterPro" id="IPR015424">
    <property type="entry name" value="PyrdxlP-dep_Trfase"/>
</dbReference>
<reference evidence="2" key="1">
    <citation type="submission" date="2005-08" db="EMBL/GenBank/DDBJ databases">
        <title>Complete sequence of Pelodictyon luteolum DSM 273.</title>
        <authorList>
            <consortium name="US DOE Joint Genome Institute"/>
            <person name="Copeland A."/>
            <person name="Lucas S."/>
            <person name="Lapidus A."/>
            <person name="Barry K."/>
            <person name="Detter J.C."/>
            <person name="Glavina T."/>
            <person name="Hammon N."/>
            <person name="Israni S."/>
            <person name="Pitluck S."/>
            <person name="Bryant D."/>
            <person name="Schmutz J."/>
            <person name="Larimer F."/>
            <person name="Land M."/>
            <person name="Kyrpides N."/>
            <person name="Ivanova N."/>
            <person name="Richardson P."/>
        </authorList>
    </citation>
    <scope>NUCLEOTIDE SEQUENCE [LARGE SCALE GENOMIC DNA]</scope>
    <source>
        <strain evidence="2">DSM 273 / BCRC 81028 / 2530</strain>
    </source>
</reference>
<evidence type="ECO:0000313" key="2">
    <source>
        <dbReference type="Proteomes" id="UP000002709"/>
    </source>
</evidence>
<dbReference type="STRING" id="319225.Plut_0777"/>
<name>Q3B4T1_CHLL3</name>
<sequence length="321" mass="36851">MRMNGIGGFFELELPHGGTLPHERALGLSTGRGCLTLMLQELEPKIVYVPFYTCDATLEPFRTLGIQTRYYGLDEYLFPIDLPEPAAGEYFLWTDYFGICRRHTNTLKAHFGRSLLIDDTHNFFTYGHQGYWSFTSARKYFGVPDGAFLYSPRPLSVDLERFRGVSLTHGVLRRLGRGVEAFAASQSYEHTLDCRVAKISEISEGLLRGVDFPAVAALRRENFRFYHSRLGSSNQLEIDMGEQVPFSYPYLPTRPITHTSMHRKGFFIPVLWPDVIHRDAAGFEWEKYLAANTLHLPVDHRYFPEDLTPIVEYILHAEGRE</sequence>
<evidence type="ECO:0000313" key="1">
    <source>
        <dbReference type="EMBL" id="ABB23650.1"/>
    </source>
</evidence>
<protein>
    <recommendedName>
        <fullName evidence="3">DegT/DnrJ/EryC1/StrS aminotransferase family protein</fullName>
    </recommendedName>
</protein>
<dbReference type="eggNOG" id="COG0399">
    <property type="taxonomic scope" value="Bacteria"/>
</dbReference>
<dbReference type="AlphaFoldDB" id="Q3B4T1"/>
<organism evidence="1 2">
    <name type="scientific">Chlorobium luteolum (strain DSM 273 / BCRC 81028 / 2530)</name>
    <name type="common">Pelodictyon luteolum</name>
    <dbReference type="NCBI Taxonomy" id="319225"/>
    <lineage>
        <taxon>Bacteria</taxon>
        <taxon>Pseudomonadati</taxon>
        <taxon>Chlorobiota</taxon>
        <taxon>Chlorobiia</taxon>
        <taxon>Chlorobiales</taxon>
        <taxon>Chlorobiaceae</taxon>
        <taxon>Chlorobium/Pelodictyon group</taxon>
        <taxon>Pelodictyon</taxon>
    </lineage>
</organism>
<dbReference type="KEGG" id="plt:Plut_0777"/>
<dbReference type="EMBL" id="CP000096">
    <property type="protein sequence ID" value="ABB23650.1"/>
    <property type="molecule type" value="Genomic_DNA"/>
</dbReference>
<dbReference type="HOGENOM" id="CLU_059313_0_0_10"/>
<evidence type="ECO:0008006" key="3">
    <source>
        <dbReference type="Google" id="ProtNLM"/>
    </source>
</evidence>
<keyword evidence="2" id="KW-1185">Reference proteome</keyword>
<proteinExistence type="predicted"/>
<dbReference type="SUPFAM" id="SSF53383">
    <property type="entry name" value="PLP-dependent transferases"/>
    <property type="match status" value="1"/>
</dbReference>